<evidence type="ECO:0000256" key="3">
    <source>
        <dbReference type="ARBA" id="ARBA00020150"/>
    </source>
</evidence>
<evidence type="ECO:0000256" key="7">
    <source>
        <dbReference type="ARBA" id="ARBA00031174"/>
    </source>
</evidence>
<feature type="transmembrane region" description="Helical" evidence="8">
    <location>
        <begin position="27"/>
        <end position="55"/>
    </location>
</feature>
<feature type="transmembrane region" description="Helical" evidence="8">
    <location>
        <begin position="427"/>
        <end position="448"/>
    </location>
</feature>
<feature type="transmembrane region" description="Helical" evidence="8">
    <location>
        <begin position="336"/>
        <end position="355"/>
    </location>
</feature>
<evidence type="ECO:0000256" key="2">
    <source>
        <dbReference type="ARBA" id="ARBA00006772"/>
    </source>
</evidence>
<reference evidence="11 12" key="1">
    <citation type="submission" date="2018-08" db="EMBL/GenBank/DDBJ databases">
        <title>A genome reference for cultivated species of the human gut microbiota.</title>
        <authorList>
            <person name="Zou Y."/>
            <person name="Xue W."/>
            <person name="Luo G."/>
        </authorList>
    </citation>
    <scope>NUCLEOTIDE SEQUENCE [LARGE SCALE GENOMIC DNA]</scope>
    <source>
        <strain evidence="9 12">AF14-18</strain>
        <strain evidence="10 11">AM35-14</strain>
    </source>
</reference>
<evidence type="ECO:0000256" key="8">
    <source>
        <dbReference type="SAM" id="Phobius"/>
    </source>
</evidence>
<dbReference type="EMBL" id="QRZM01000003">
    <property type="protein sequence ID" value="RGV77038.1"/>
    <property type="molecule type" value="Genomic_DNA"/>
</dbReference>
<sequence>MIITILLYVVCSRMTPPEGLSVEGWRAIVLMVCAIITWVTEFIPIGIASCLLLFIPGLAGIQTTNVVMQNFGITTIFFMLSSGIIARAFIDCGLGYRISLYITPMLGKKSKMVLLSFMICSAAISTVLADIPTTIILSGIGYTLLKENGCLPGKSKFGRSMMMGIPIAACLGGFATPVGSGINVLCINLLKNIAGQDVTFLQWTLIGAPLAVVLTLIAWFILTVMVKPEIEEVQGLDNVKEKRKELGSLTGDEKKFSVIFGITLLLWLTQTWTKLDLTLISLTCSAVFFLPKVDLIDWKKAVDATGWAGLLIVGASNALAMILSQQGSAEWISNQFLGGLVGSSMLSIMLVVTAFGLFIHFLVPVGNAVLAVCVPLIVILADKAGINPMYLVLILGYTSKCIFLLPLDPIPMATYDYGYWRLGQMTKVGFVIAVLWIPIMVAFMYGAIGLHII</sequence>
<dbReference type="GO" id="GO:1905039">
    <property type="term" value="P:carboxylic acid transmembrane transport"/>
    <property type="evidence" value="ECO:0007669"/>
    <property type="project" value="UniProtKB-ARBA"/>
</dbReference>
<feature type="transmembrane region" description="Helical" evidence="8">
    <location>
        <begin position="388"/>
        <end position="407"/>
    </location>
</feature>
<dbReference type="Proteomes" id="UP000284543">
    <property type="component" value="Unassembled WGS sequence"/>
</dbReference>
<feature type="transmembrane region" description="Helical" evidence="8">
    <location>
        <begin position="112"/>
        <end position="145"/>
    </location>
</feature>
<dbReference type="EMBL" id="QSHZ01000037">
    <property type="protein sequence ID" value="RHC50391.1"/>
    <property type="molecule type" value="Genomic_DNA"/>
</dbReference>
<protein>
    <recommendedName>
        <fullName evidence="3">Sodium-dependent dicarboxylate transporter SdcS</fullName>
    </recommendedName>
    <alternativeName>
        <fullName evidence="7">Na(+)/dicarboxylate symporter</fullName>
    </alternativeName>
</protein>
<dbReference type="GO" id="GO:0008514">
    <property type="term" value="F:organic anion transmembrane transporter activity"/>
    <property type="evidence" value="ECO:0007669"/>
    <property type="project" value="UniProtKB-ARBA"/>
</dbReference>
<gene>
    <name evidence="10" type="ORF">DW839_25700</name>
    <name evidence="9" type="ORF">DWW02_10585</name>
</gene>
<comment type="caution">
    <text evidence="10">The sequence shown here is derived from an EMBL/GenBank/DDBJ whole genome shotgun (WGS) entry which is preliminary data.</text>
</comment>
<comment type="similarity">
    <text evidence="2">Belongs to the SLC13A/DASS transporter (TC 2.A.47) family. NADC subfamily.</text>
</comment>
<evidence type="ECO:0000313" key="10">
    <source>
        <dbReference type="EMBL" id="RHC50391.1"/>
    </source>
</evidence>
<feature type="transmembrane region" description="Helical" evidence="8">
    <location>
        <begin position="361"/>
        <end position="381"/>
    </location>
</feature>
<accession>A0A414ALS3</accession>
<evidence type="ECO:0000313" key="12">
    <source>
        <dbReference type="Proteomes" id="UP000284543"/>
    </source>
</evidence>
<keyword evidence="4 8" id="KW-0812">Transmembrane</keyword>
<evidence type="ECO:0000313" key="11">
    <source>
        <dbReference type="Proteomes" id="UP000283975"/>
    </source>
</evidence>
<keyword evidence="5 8" id="KW-1133">Transmembrane helix</keyword>
<feature type="transmembrane region" description="Helical" evidence="8">
    <location>
        <begin position="202"/>
        <end position="222"/>
    </location>
</feature>
<feature type="transmembrane region" description="Helical" evidence="8">
    <location>
        <begin position="304"/>
        <end position="324"/>
    </location>
</feature>
<evidence type="ECO:0000256" key="4">
    <source>
        <dbReference type="ARBA" id="ARBA00022692"/>
    </source>
</evidence>
<proteinExistence type="inferred from homology"/>
<organism evidence="10 11">
    <name type="scientific">Enterocloster bolteae</name>
    <dbReference type="NCBI Taxonomy" id="208479"/>
    <lineage>
        <taxon>Bacteria</taxon>
        <taxon>Bacillati</taxon>
        <taxon>Bacillota</taxon>
        <taxon>Clostridia</taxon>
        <taxon>Lachnospirales</taxon>
        <taxon>Lachnospiraceae</taxon>
        <taxon>Enterocloster</taxon>
    </lineage>
</organism>
<dbReference type="GO" id="GO:0005886">
    <property type="term" value="C:plasma membrane"/>
    <property type="evidence" value="ECO:0007669"/>
    <property type="project" value="TreeGrafter"/>
</dbReference>
<name>A0A414ALS3_9FIRM</name>
<feature type="transmembrane region" description="Helical" evidence="8">
    <location>
        <begin position="165"/>
        <end position="190"/>
    </location>
</feature>
<dbReference type="InterPro" id="IPR001898">
    <property type="entry name" value="SLC13A/DASS"/>
</dbReference>
<dbReference type="PANTHER" id="PTHR10283">
    <property type="entry name" value="SOLUTE CARRIER FAMILY 13 MEMBER"/>
    <property type="match status" value="1"/>
</dbReference>
<dbReference type="PANTHER" id="PTHR10283:SF82">
    <property type="entry name" value="SOLUTE CARRIER FAMILY 13 MEMBER 2"/>
    <property type="match status" value="1"/>
</dbReference>
<dbReference type="Proteomes" id="UP000283975">
    <property type="component" value="Unassembled WGS sequence"/>
</dbReference>
<evidence type="ECO:0000256" key="5">
    <source>
        <dbReference type="ARBA" id="ARBA00022989"/>
    </source>
</evidence>
<evidence type="ECO:0000256" key="6">
    <source>
        <dbReference type="ARBA" id="ARBA00023136"/>
    </source>
</evidence>
<keyword evidence="6 8" id="KW-0472">Membrane</keyword>
<comment type="subcellular location">
    <subcellularLocation>
        <location evidence="1">Membrane</location>
        <topology evidence="1">Multi-pass membrane protein</topology>
    </subcellularLocation>
</comment>
<dbReference type="AlphaFoldDB" id="A0A414ALS3"/>
<dbReference type="Pfam" id="PF00939">
    <property type="entry name" value="Na_sulph_symp"/>
    <property type="match status" value="1"/>
</dbReference>
<feature type="transmembrane region" description="Helical" evidence="8">
    <location>
        <begin position="67"/>
        <end position="90"/>
    </location>
</feature>
<evidence type="ECO:0000256" key="1">
    <source>
        <dbReference type="ARBA" id="ARBA00004141"/>
    </source>
</evidence>
<evidence type="ECO:0000313" key="9">
    <source>
        <dbReference type="EMBL" id="RGV77038.1"/>
    </source>
</evidence>